<accession>A0AA88AM87</accession>
<dbReference type="EMBL" id="BTGU01000046">
    <property type="protein sequence ID" value="GMN53467.1"/>
    <property type="molecule type" value="Genomic_DNA"/>
</dbReference>
<feature type="region of interest" description="Disordered" evidence="1">
    <location>
        <begin position="1"/>
        <end position="37"/>
    </location>
</feature>
<protein>
    <submittedName>
        <fullName evidence="2">Uncharacterized protein</fullName>
    </submittedName>
</protein>
<comment type="caution">
    <text evidence="2">The sequence shown here is derived from an EMBL/GenBank/DDBJ whole genome shotgun (WGS) entry which is preliminary data.</text>
</comment>
<proteinExistence type="predicted"/>
<evidence type="ECO:0000313" key="3">
    <source>
        <dbReference type="Proteomes" id="UP001187192"/>
    </source>
</evidence>
<gene>
    <name evidence="2" type="ORF">TIFTF001_022609</name>
</gene>
<evidence type="ECO:0000256" key="1">
    <source>
        <dbReference type="SAM" id="MobiDB-lite"/>
    </source>
</evidence>
<keyword evidence="3" id="KW-1185">Reference proteome</keyword>
<evidence type="ECO:0000313" key="2">
    <source>
        <dbReference type="EMBL" id="GMN53467.1"/>
    </source>
</evidence>
<feature type="compositionally biased region" description="Polar residues" evidence="1">
    <location>
        <begin position="1"/>
        <end position="12"/>
    </location>
</feature>
<dbReference type="Proteomes" id="UP001187192">
    <property type="component" value="Unassembled WGS sequence"/>
</dbReference>
<name>A0AA88AM87_FICCA</name>
<feature type="compositionally biased region" description="Gly residues" evidence="1">
    <location>
        <begin position="17"/>
        <end position="31"/>
    </location>
</feature>
<organism evidence="2 3">
    <name type="scientific">Ficus carica</name>
    <name type="common">Common fig</name>
    <dbReference type="NCBI Taxonomy" id="3494"/>
    <lineage>
        <taxon>Eukaryota</taxon>
        <taxon>Viridiplantae</taxon>
        <taxon>Streptophyta</taxon>
        <taxon>Embryophyta</taxon>
        <taxon>Tracheophyta</taxon>
        <taxon>Spermatophyta</taxon>
        <taxon>Magnoliopsida</taxon>
        <taxon>eudicotyledons</taxon>
        <taxon>Gunneridae</taxon>
        <taxon>Pentapetalae</taxon>
        <taxon>rosids</taxon>
        <taxon>fabids</taxon>
        <taxon>Rosales</taxon>
        <taxon>Moraceae</taxon>
        <taxon>Ficeae</taxon>
        <taxon>Ficus</taxon>
    </lineage>
</organism>
<dbReference type="AlphaFoldDB" id="A0AA88AM87"/>
<sequence>MVLDNHSPTATASGEIGAHGVGDGGEAGDVGIGSPSRDLATFDNWWLDN</sequence>
<reference evidence="2" key="1">
    <citation type="submission" date="2023-07" db="EMBL/GenBank/DDBJ databases">
        <title>draft genome sequence of fig (Ficus carica).</title>
        <authorList>
            <person name="Takahashi T."/>
            <person name="Nishimura K."/>
        </authorList>
    </citation>
    <scope>NUCLEOTIDE SEQUENCE</scope>
</reference>